<evidence type="ECO:0000256" key="1">
    <source>
        <dbReference type="ARBA" id="ARBA00001946"/>
    </source>
</evidence>
<keyword evidence="7" id="KW-1185">Reference proteome</keyword>
<keyword evidence="3" id="KW-0479">Metal-binding</keyword>
<keyword evidence="5" id="KW-0460">Magnesium</keyword>
<comment type="cofactor">
    <cofactor evidence="1">
        <name>Mg(2+)</name>
        <dbReference type="ChEBI" id="CHEBI:18420"/>
    </cofactor>
</comment>
<dbReference type="RefSeq" id="WP_263370909.1">
    <property type="nucleotide sequence ID" value="NZ_JAGSYD010000002.1"/>
</dbReference>
<reference evidence="7" key="1">
    <citation type="journal article" date="2019" name="Int. J. Syst. Evol. Microbiol.">
        <title>The Global Catalogue of Microorganisms (GCM) 10K type strain sequencing project: providing services to taxonomists for standard genome sequencing and annotation.</title>
        <authorList>
            <consortium name="The Broad Institute Genomics Platform"/>
            <consortium name="The Broad Institute Genome Sequencing Center for Infectious Disease"/>
            <person name="Wu L."/>
            <person name="Ma J."/>
        </authorList>
    </citation>
    <scope>NUCLEOTIDE SEQUENCE [LARGE SCALE GENOMIC DNA]</scope>
    <source>
        <strain evidence="7">CGMCC 1.16026</strain>
    </source>
</reference>
<dbReference type="InterPro" id="IPR036649">
    <property type="entry name" value="Pyrophosphatase_sf"/>
</dbReference>
<dbReference type="Gene3D" id="3.90.80.10">
    <property type="entry name" value="Inorganic pyrophosphatase"/>
    <property type="match status" value="1"/>
</dbReference>
<evidence type="ECO:0000256" key="5">
    <source>
        <dbReference type="ARBA" id="ARBA00022842"/>
    </source>
</evidence>
<dbReference type="SUPFAM" id="SSF50324">
    <property type="entry name" value="Inorganic pyrophosphatase"/>
    <property type="match status" value="1"/>
</dbReference>
<evidence type="ECO:0000256" key="3">
    <source>
        <dbReference type="ARBA" id="ARBA00022723"/>
    </source>
</evidence>
<name>A0ABW1ZCM7_9BACT</name>
<dbReference type="EC" id="3.6.1.1" evidence="2"/>
<evidence type="ECO:0000313" key="7">
    <source>
        <dbReference type="Proteomes" id="UP001596391"/>
    </source>
</evidence>
<dbReference type="InterPro" id="IPR008162">
    <property type="entry name" value="Pyrophosphatase"/>
</dbReference>
<dbReference type="Proteomes" id="UP001596391">
    <property type="component" value="Unassembled WGS sequence"/>
</dbReference>
<dbReference type="Pfam" id="PF00719">
    <property type="entry name" value="Pyrophosphatase"/>
    <property type="match status" value="1"/>
</dbReference>
<accession>A0ABW1ZCM7</accession>
<evidence type="ECO:0000256" key="4">
    <source>
        <dbReference type="ARBA" id="ARBA00022801"/>
    </source>
</evidence>
<protein>
    <recommendedName>
        <fullName evidence="2">inorganic diphosphatase</fullName>
        <ecNumber evidence="2">3.6.1.1</ecNumber>
    </recommendedName>
</protein>
<evidence type="ECO:0000313" key="6">
    <source>
        <dbReference type="EMBL" id="MFC6647177.1"/>
    </source>
</evidence>
<comment type="caution">
    <text evidence="6">The sequence shown here is derived from an EMBL/GenBank/DDBJ whole genome shotgun (WGS) entry which is preliminary data.</text>
</comment>
<keyword evidence="4" id="KW-0378">Hydrolase</keyword>
<gene>
    <name evidence="6" type="ORF">ACFQBQ_16685</name>
</gene>
<dbReference type="EMBL" id="JBHSWI010000001">
    <property type="protein sequence ID" value="MFC6647177.1"/>
    <property type="molecule type" value="Genomic_DNA"/>
</dbReference>
<dbReference type="PANTHER" id="PTHR10286">
    <property type="entry name" value="INORGANIC PYROPHOSPHATASE"/>
    <property type="match status" value="1"/>
</dbReference>
<organism evidence="6 7">
    <name type="scientific">Granulicella cerasi</name>
    <dbReference type="NCBI Taxonomy" id="741063"/>
    <lineage>
        <taxon>Bacteria</taxon>
        <taxon>Pseudomonadati</taxon>
        <taxon>Acidobacteriota</taxon>
        <taxon>Terriglobia</taxon>
        <taxon>Terriglobales</taxon>
        <taxon>Acidobacteriaceae</taxon>
        <taxon>Granulicella</taxon>
    </lineage>
</organism>
<sequence>MKSLASPTKLKPITRDDLLQVVIETPAGSRNKFAFDPDQGIFALKKVMPAGMSFPYDFGFLPQTLAPDGDSIDVLLLMDEPAFPGCLVPSRLVGVIEGEQLDGKKKIRNDRLVAVADANHMYANIRRLRDLPPKWIKELEVFFVNYHNLEGKKYKLLGCKDAEAATALIKKAEKNAK</sequence>
<evidence type="ECO:0000256" key="2">
    <source>
        <dbReference type="ARBA" id="ARBA00012146"/>
    </source>
</evidence>
<proteinExistence type="predicted"/>